<gene>
    <name evidence="1" type="ORF">MPLDJ20_100093</name>
</gene>
<organism evidence="1 2">
    <name type="scientific">Mesorhizobium plurifarium</name>
    <dbReference type="NCBI Taxonomy" id="69974"/>
    <lineage>
        <taxon>Bacteria</taxon>
        <taxon>Pseudomonadati</taxon>
        <taxon>Pseudomonadota</taxon>
        <taxon>Alphaproteobacteria</taxon>
        <taxon>Hyphomicrobiales</taxon>
        <taxon>Phyllobacteriaceae</taxon>
        <taxon>Mesorhizobium</taxon>
    </lineage>
</organism>
<sequence length="89" mass="10379">MRAIAGRRPRATSCHANLLQNSRFAEFCRSFSYSHSIINLNIISLIFLINFNQLAQEYRQQYRQIATLLKSLQQCSRRRGMHAFDSIVS</sequence>
<proteinExistence type="predicted"/>
<dbReference type="EMBL" id="CCNB01000002">
    <property type="protein sequence ID" value="CDX14562.1"/>
    <property type="molecule type" value="Genomic_DNA"/>
</dbReference>
<dbReference type="Proteomes" id="UP000046373">
    <property type="component" value="Unassembled WGS sequence"/>
</dbReference>
<evidence type="ECO:0000313" key="2">
    <source>
        <dbReference type="Proteomes" id="UP000046373"/>
    </source>
</evidence>
<reference evidence="1 2" key="1">
    <citation type="submission" date="2014-08" db="EMBL/GenBank/DDBJ databases">
        <authorList>
            <person name="Moulin Lionel"/>
        </authorList>
    </citation>
    <scope>NUCLEOTIDE SEQUENCE [LARGE SCALE GENOMIC DNA]</scope>
</reference>
<name>A0A090F5Q8_MESPL</name>
<protein>
    <submittedName>
        <fullName evidence="1">Uncharacterized protein</fullName>
    </submittedName>
</protein>
<evidence type="ECO:0000313" key="1">
    <source>
        <dbReference type="EMBL" id="CDX14562.1"/>
    </source>
</evidence>
<accession>A0A090F5Q8</accession>
<dbReference type="AlphaFoldDB" id="A0A090F5Q8"/>